<reference evidence="18" key="1">
    <citation type="journal article" date="2022" name="Front. Microbiol.">
        <title>Genome-based taxonomic rearrangement of Oceanobacter-related bacteria including the description of Thalassolituus hydrocarbonoclasticus sp. nov. and Thalassolituus pacificus sp. nov. and emended description of the genus Thalassolituus.</title>
        <authorList>
            <person name="Dong C."/>
            <person name="Wei L."/>
            <person name="Wang J."/>
            <person name="Lai Q."/>
            <person name="Huang Z."/>
            <person name="Shao Z."/>
        </authorList>
    </citation>
    <scope>NUCLEOTIDE SEQUENCE</scope>
    <source>
        <strain evidence="18">59MF3M-4</strain>
    </source>
</reference>
<keyword evidence="10" id="KW-0443">Lipid metabolism</keyword>
<dbReference type="PANTHER" id="PTHR14269:SF62">
    <property type="entry name" value="CDP-DIACYLGLYCEROL--GLYCEROL-3-PHOSPHATE 3-PHOSPHATIDYLTRANSFERASE 1, CHLOROPLASTIC"/>
    <property type="match status" value="1"/>
</dbReference>
<dbReference type="Proteomes" id="UP001147830">
    <property type="component" value="Unassembled WGS sequence"/>
</dbReference>
<dbReference type="Pfam" id="PF01066">
    <property type="entry name" value="CDP-OH_P_transf"/>
    <property type="match status" value="1"/>
</dbReference>
<dbReference type="EMBL" id="JAOANI010000019">
    <property type="protein sequence ID" value="MCT7359717.1"/>
    <property type="molecule type" value="Genomic_DNA"/>
</dbReference>
<dbReference type="Gene3D" id="1.20.120.1760">
    <property type="match status" value="1"/>
</dbReference>
<keyword evidence="12" id="KW-0594">Phospholipid biosynthesis</keyword>
<dbReference type="EC" id="2.7.8.5" evidence="4 15"/>
<dbReference type="InterPro" id="IPR043130">
    <property type="entry name" value="CDP-OH_PTrfase_TM_dom"/>
</dbReference>
<dbReference type="InterPro" id="IPR004570">
    <property type="entry name" value="Phosphatidylglycerol_P_synth"/>
</dbReference>
<name>A0A9X3AH66_9GAMM</name>
<evidence type="ECO:0000256" key="8">
    <source>
        <dbReference type="ARBA" id="ARBA00022692"/>
    </source>
</evidence>
<keyword evidence="8 17" id="KW-0812">Transmembrane</keyword>
<keyword evidence="6" id="KW-0444">Lipid biosynthesis</keyword>
<evidence type="ECO:0000256" key="9">
    <source>
        <dbReference type="ARBA" id="ARBA00022989"/>
    </source>
</evidence>
<evidence type="ECO:0000256" key="14">
    <source>
        <dbReference type="ARBA" id="ARBA00048586"/>
    </source>
</evidence>
<evidence type="ECO:0000256" key="12">
    <source>
        <dbReference type="ARBA" id="ARBA00023209"/>
    </source>
</evidence>
<keyword evidence="7 16" id="KW-0808">Transferase</keyword>
<comment type="subcellular location">
    <subcellularLocation>
        <location evidence="1">Membrane</location>
        <topology evidence="1">Multi-pass membrane protein</topology>
    </subcellularLocation>
</comment>
<evidence type="ECO:0000256" key="6">
    <source>
        <dbReference type="ARBA" id="ARBA00022516"/>
    </source>
</evidence>
<evidence type="ECO:0000313" key="19">
    <source>
        <dbReference type="Proteomes" id="UP001147830"/>
    </source>
</evidence>
<feature type="transmembrane region" description="Helical" evidence="17">
    <location>
        <begin position="6"/>
        <end position="25"/>
    </location>
</feature>
<evidence type="ECO:0000256" key="2">
    <source>
        <dbReference type="ARBA" id="ARBA00005042"/>
    </source>
</evidence>
<dbReference type="RefSeq" id="WP_260976578.1">
    <property type="nucleotide sequence ID" value="NZ_JAOANI010000019.1"/>
</dbReference>
<accession>A0A9X3AH66</accession>
<dbReference type="PANTHER" id="PTHR14269">
    <property type="entry name" value="CDP-DIACYLGLYCEROL--GLYCEROL-3-PHOSPHATE 3-PHOSPHATIDYLTRANSFERASE-RELATED"/>
    <property type="match status" value="1"/>
</dbReference>
<dbReference type="NCBIfam" id="TIGR00560">
    <property type="entry name" value="pgsA"/>
    <property type="match status" value="1"/>
</dbReference>
<evidence type="ECO:0000256" key="10">
    <source>
        <dbReference type="ARBA" id="ARBA00023098"/>
    </source>
</evidence>
<keyword evidence="9 17" id="KW-1133">Transmembrane helix</keyword>
<dbReference type="InterPro" id="IPR050324">
    <property type="entry name" value="CDP-alcohol_PTase-I"/>
</dbReference>
<comment type="pathway">
    <text evidence="2">Phospholipid metabolism; phosphatidylglycerol biosynthesis; phosphatidylglycerol from CDP-diacylglycerol: step 1/2.</text>
</comment>
<evidence type="ECO:0000256" key="11">
    <source>
        <dbReference type="ARBA" id="ARBA00023136"/>
    </source>
</evidence>
<dbReference type="GO" id="GO:0046474">
    <property type="term" value="P:glycerophospholipid biosynthetic process"/>
    <property type="evidence" value="ECO:0007669"/>
    <property type="project" value="TreeGrafter"/>
</dbReference>
<dbReference type="PROSITE" id="PS00379">
    <property type="entry name" value="CDP_ALCOHOL_P_TRANSF"/>
    <property type="match status" value="1"/>
</dbReference>
<evidence type="ECO:0000256" key="5">
    <source>
        <dbReference type="ARBA" id="ARBA00014944"/>
    </source>
</evidence>
<dbReference type="GO" id="GO:0008444">
    <property type="term" value="F:CDP-diacylglycerol-glycerol-3-phosphate 3-phosphatidyltransferase activity"/>
    <property type="evidence" value="ECO:0007669"/>
    <property type="project" value="UniProtKB-UniRule"/>
</dbReference>
<comment type="caution">
    <text evidence="18">The sequence shown here is derived from an EMBL/GenBank/DDBJ whole genome shotgun (WGS) entry which is preliminary data.</text>
</comment>
<feature type="transmembrane region" description="Helical" evidence="17">
    <location>
        <begin position="71"/>
        <end position="98"/>
    </location>
</feature>
<evidence type="ECO:0000256" key="7">
    <source>
        <dbReference type="ARBA" id="ARBA00022679"/>
    </source>
</evidence>
<dbReference type="AlphaFoldDB" id="A0A9X3AH66"/>
<sequence>MNLPNILTLSRILMIPLMVISFYWFGQDGKVGAAILFALAAVTDWFDGYLARRLNQTTPLGAFLDPVADKLIVAVALVLLVESFSSMWLTIPASIIVGREIVISALREWMAELGKRANIAVSYVGKVKTALQMASITILMASEGHQLLVQAGYITLYLAAVLTIWSMLVYLRAAWPELRAKA</sequence>
<feature type="transmembrane region" description="Helical" evidence="17">
    <location>
        <begin position="32"/>
        <end position="51"/>
    </location>
</feature>
<organism evidence="18 19">
    <name type="scientific">Thalassolituus pacificus</name>
    <dbReference type="NCBI Taxonomy" id="2975440"/>
    <lineage>
        <taxon>Bacteria</taxon>
        <taxon>Pseudomonadati</taxon>
        <taxon>Pseudomonadota</taxon>
        <taxon>Gammaproteobacteria</taxon>
        <taxon>Oceanospirillales</taxon>
        <taxon>Oceanospirillaceae</taxon>
        <taxon>Thalassolituus</taxon>
    </lineage>
</organism>
<keyword evidence="19" id="KW-1185">Reference proteome</keyword>
<comment type="similarity">
    <text evidence="3 16">Belongs to the CDP-alcohol phosphatidyltransferase class-I family.</text>
</comment>
<evidence type="ECO:0000256" key="13">
    <source>
        <dbReference type="ARBA" id="ARBA00023264"/>
    </source>
</evidence>
<protein>
    <recommendedName>
        <fullName evidence="5 15">CDP-diacylglycerol--glycerol-3-phosphate 3-phosphatidyltransferase</fullName>
        <ecNumber evidence="4 15">2.7.8.5</ecNumber>
    </recommendedName>
</protein>
<evidence type="ECO:0000256" key="1">
    <source>
        <dbReference type="ARBA" id="ARBA00004141"/>
    </source>
</evidence>
<comment type="catalytic activity">
    <reaction evidence="14">
        <text>a CDP-1,2-diacyl-sn-glycerol + sn-glycerol 3-phosphate = a 1,2-diacyl-sn-glycero-3-phospho-(1'-sn-glycero-3'-phosphate) + CMP + H(+)</text>
        <dbReference type="Rhea" id="RHEA:12593"/>
        <dbReference type="ChEBI" id="CHEBI:15378"/>
        <dbReference type="ChEBI" id="CHEBI:57597"/>
        <dbReference type="ChEBI" id="CHEBI:58332"/>
        <dbReference type="ChEBI" id="CHEBI:60110"/>
        <dbReference type="ChEBI" id="CHEBI:60377"/>
        <dbReference type="EC" id="2.7.8.5"/>
    </reaction>
</comment>
<gene>
    <name evidence="18" type="primary">pgsA</name>
    <name evidence="18" type="ORF">NYR02_11910</name>
</gene>
<evidence type="ECO:0000256" key="16">
    <source>
        <dbReference type="RuleBase" id="RU003750"/>
    </source>
</evidence>
<dbReference type="InterPro" id="IPR000462">
    <property type="entry name" value="CDP-OH_P_trans"/>
</dbReference>
<evidence type="ECO:0000256" key="4">
    <source>
        <dbReference type="ARBA" id="ARBA00013170"/>
    </source>
</evidence>
<evidence type="ECO:0000256" key="15">
    <source>
        <dbReference type="NCBIfam" id="TIGR00560"/>
    </source>
</evidence>
<dbReference type="InterPro" id="IPR048254">
    <property type="entry name" value="CDP_ALCOHOL_P_TRANSF_CS"/>
</dbReference>
<keyword evidence="13" id="KW-1208">Phospholipid metabolism</keyword>
<proteinExistence type="inferred from homology"/>
<evidence type="ECO:0000256" key="17">
    <source>
        <dbReference type="SAM" id="Phobius"/>
    </source>
</evidence>
<feature type="transmembrane region" description="Helical" evidence="17">
    <location>
        <begin position="147"/>
        <end position="171"/>
    </location>
</feature>
<keyword evidence="11 17" id="KW-0472">Membrane</keyword>
<reference evidence="18" key="2">
    <citation type="submission" date="2022-08" db="EMBL/GenBank/DDBJ databases">
        <authorList>
            <person name="Dong C."/>
        </authorList>
    </citation>
    <scope>NUCLEOTIDE SEQUENCE</scope>
    <source>
        <strain evidence="18">59MF3M-4</strain>
    </source>
</reference>
<dbReference type="GO" id="GO:0005886">
    <property type="term" value="C:plasma membrane"/>
    <property type="evidence" value="ECO:0007669"/>
    <property type="project" value="TreeGrafter"/>
</dbReference>
<evidence type="ECO:0000256" key="3">
    <source>
        <dbReference type="ARBA" id="ARBA00010441"/>
    </source>
</evidence>
<evidence type="ECO:0000313" key="18">
    <source>
        <dbReference type="EMBL" id="MCT7359717.1"/>
    </source>
</evidence>
<dbReference type="PIRSF" id="PIRSF000847">
    <property type="entry name" value="Phos_ph_gly_syn"/>
    <property type="match status" value="1"/>
</dbReference>